<dbReference type="AlphaFoldDB" id="A0A4Q7WRK7"/>
<name>A0A4Q7WRK7_9ACTN</name>
<protein>
    <submittedName>
        <fullName evidence="1">Uncharacterized protein</fullName>
    </submittedName>
</protein>
<sequence length="83" mass="9573">MGDEREERFRAALDEGRKPAVFMFQPTSFEPVTPERLSEWERSVQEGFGLKTDGFERDLMLRSASWSNCGNGQICADDSDWHE</sequence>
<reference evidence="1 2" key="1">
    <citation type="journal article" date="2015" name="Stand. Genomic Sci.">
        <title>Genomic Encyclopedia of Bacterial and Archaeal Type Strains, Phase III: the genomes of soil and plant-associated and newly described type strains.</title>
        <authorList>
            <person name="Whitman W.B."/>
            <person name="Woyke T."/>
            <person name="Klenk H.P."/>
            <person name="Zhou Y."/>
            <person name="Lilburn T.G."/>
            <person name="Beck B.J."/>
            <person name="De Vos P."/>
            <person name="Vandamme P."/>
            <person name="Eisen J.A."/>
            <person name="Garrity G."/>
            <person name="Hugenholtz P."/>
            <person name="Kyrpides N.C."/>
        </authorList>
    </citation>
    <scope>NUCLEOTIDE SEQUENCE [LARGE SCALE GENOMIC DNA]</scope>
    <source>
        <strain evidence="1 2">VKM Ac-2540</strain>
    </source>
</reference>
<keyword evidence="2" id="KW-1185">Reference proteome</keyword>
<comment type="caution">
    <text evidence="1">The sequence shown here is derived from an EMBL/GenBank/DDBJ whole genome shotgun (WGS) entry which is preliminary data.</text>
</comment>
<dbReference type="Proteomes" id="UP000292027">
    <property type="component" value="Unassembled WGS sequence"/>
</dbReference>
<dbReference type="EMBL" id="SHKR01000014">
    <property type="protein sequence ID" value="RZU11999.1"/>
    <property type="molecule type" value="Genomic_DNA"/>
</dbReference>
<evidence type="ECO:0000313" key="1">
    <source>
        <dbReference type="EMBL" id="RZU11999.1"/>
    </source>
</evidence>
<accession>A0A4Q7WRK7</accession>
<evidence type="ECO:0000313" key="2">
    <source>
        <dbReference type="Proteomes" id="UP000292027"/>
    </source>
</evidence>
<gene>
    <name evidence="1" type="ORF">EV645_5260</name>
</gene>
<organism evidence="1 2">
    <name type="scientific">Kribbella rubisoli</name>
    <dbReference type="NCBI Taxonomy" id="3075929"/>
    <lineage>
        <taxon>Bacteria</taxon>
        <taxon>Bacillati</taxon>
        <taxon>Actinomycetota</taxon>
        <taxon>Actinomycetes</taxon>
        <taxon>Propionibacteriales</taxon>
        <taxon>Kribbellaceae</taxon>
        <taxon>Kribbella</taxon>
    </lineage>
</organism>
<dbReference type="OrthoDB" id="3827741at2"/>
<dbReference type="RefSeq" id="WP_130446640.1">
    <property type="nucleotide sequence ID" value="NZ_SHKR01000014.1"/>
</dbReference>
<proteinExistence type="predicted"/>